<proteinExistence type="predicted"/>
<reference evidence="1 2" key="2">
    <citation type="submission" date="2019-09" db="EMBL/GenBank/DDBJ databases">
        <authorList>
            <person name="Jin C."/>
        </authorList>
    </citation>
    <scope>NUCLEOTIDE SEQUENCE [LARGE SCALE GENOMIC DNA]</scope>
    <source>
        <strain evidence="1 2">AN110305</strain>
    </source>
</reference>
<dbReference type="EMBL" id="VUOB01000028">
    <property type="protein sequence ID" value="KAA2261527.1"/>
    <property type="molecule type" value="Genomic_DNA"/>
</dbReference>
<keyword evidence="2" id="KW-1185">Reference proteome</keyword>
<reference evidence="1 2" key="1">
    <citation type="submission" date="2019-09" db="EMBL/GenBank/DDBJ databases">
        <title>Goodfellowia gen. nov., a new genus of the Pseudonocardineae related to Actinoalloteichus, containing Goodfellowia coeruleoviolacea gen. nov., comb. nov. gen. nov., comb. nov.</title>
        <authorList>
            <person name="Labeda D."/>
        </authorList>
    </citation>
    <scope>NUCLEOTIDE SEQUENCE [LARGE SCALE GENOMIC DNA]</scope>
    <source>
        <strain evidence="1 2">AN110305</strain>
    </source>
</reference>
<name>A0A5B2XCZ3_9PSEU</name>
<dbReference type="Proteomes" id="UP000323454">
    <property type="component" value="Unassembled WGS sequence"/>
</dbReference>
<accession>A0A5B2XCZ3</accession>
<organism evidence="1 2">
    <name type="scientific">Solihabitans fulvus</name>
    <dbReference type="NCBI Taxonomy" id="1892852"/>
    <lineage>
        <taxon>Bacteria</taxon>
        <taxon>Bacillati</taxon>
        <taxon>Actinomycetota</taxon>
        <taxon>Actinomycetes</taxon>
        <taxon>Pseudonocardiales</taxon>
        <taxon>Pseudonocardiaceae</taxon>
        <taxon>Solihabitans</taxon>
    </lineage>
</organism>
<sequence length="212" mass="22770">MNNTRRSESRGGLWTIPTPPQTRPILIAGVAGGVGTSTAARLLALTRIEVHDLGRYLGGPVDVVVTSTHARATRALLTVLDEIRRHPQAPQPVVVVVGIAPVTPSATRARLRAATPYLADLVTIPYIPDWVGRDDPLGDGIELPKGARKIPRALVEALHRMWPPAAAQPAQFESHPLPPWSPAQVTGWRDVTEETPHATAQLASPLVVDPDQ</sequence>
<dbReference type="AlphaFoldDB" id="A0A5B2XCZ3"/>
<protein>
    <submittedName>
        <fullName evidence="1">Uncharacterized protein</fullName>
    </submittedName>
</protein>
<gene>
    <name evidence="1" type="ORF">F0L68_17295</name>
</gene>
<evidence type="ECO:0000313" key="1">
    <source>
        <dbReference type="EMBL" id="KAA2261527.1"/>
    </source>
</evidence>
<evidence type="ECO:0000313" key="2">
    <source>
        <dbReference type="Proteomes" id="UP000323454"/>
    </source>
</evidence>
<comment type="caution">
    <text evidence="1">The sequence shown here is derived from an EMBL/GenBank/DDBJ whole genome shotgun (WGS) entry which is preliminary data.</text>
</comment>